<name>A0AAE3XMT6_9BACT</name>
<keyword evidence="3" id="KW-1185">Reference proteome</keyword>
<gene>
    <name evidence="2" type="ORF">HNQ88_001688</name>
</gene>
<reference evidence="2" key="1">
    <citation type="submission" date="2023-07" db="EMBL/GenBank/DDBJ databases">
        <title>Genomic Encyclopedia of Type Strains, Phase IV (KMG-IV): sequencing the most valuable type-strain genomes for metagenomic binning, comparative biology and taxonomic classification.</title>
        <authorList>
            <person name="Goeker M."/>
        </authorList>
    </citation>
    <scope>NUCLEOTIDE SEQUENCE</scope>
    <source>
        <strain evidence="2">DSM 26174</strain>
    </source>
</reference>
<organism evidence="2 3">
    <name type="scientific">Aureibacter tunicatorum</name>
    <dbReference type="NCBI Taxonomy" id="866807"/>
    <lineage>
        <taxon>Bacteria</taxon>
        <taxon>Pseudomonadati</taxon>
        <taxon>Bacteroidota</taxon>
        <taxon>Cytophagia</taxon>
        <taxon>Cytophagales</taxon>
        <taxon>Persicobacteraceae</taxon>
        <taxon>Aureibacter</taxon>
    </lineage>
</organism>
<dbReference type="RefSeq" id="WP_309938159.1">
    <property type="nucleotide sequence ID" value="NZ_AP025305.1"/>
</dbReference>
<dbReference type="EMBL" id="JAVDQD010000002">
    <property type="protein sequence ID" value="MDR6238651.1"/>
    <property type="molecule type" value="Genomic_DNA"/>
</dbReference>
<keyword evidence="1" id="KW-0472">Membrane</keyword>
<evidence type="ECO:0000313" key="2">
    <source>
        <dbReference type="EMBL" id="MDR6238651.1"/>
    </source>
</evidence>
<proteinExistence type="predicted"/>
<evidence type="ECO:0000313" key="3">
    <source>
        <dbReference type="Proteomes" id="UP001185092"/>
    </source>
</evidence>
<comment type="caution">
    <text evidence="2">The sequence shown here is derived from an EMBL/GenBank/DDBJ whole genome shotgun (WGS) entry which is preliminary data.</text>
</comment>
<keyword evidence="1" id="KW-1133">Transmembrane helix</keyword>
<evidence type="ECO:0000256" key="1">
    <source>
        <dbReference type="SAM" id="Phobius"/>
    </source>
</evidence>
<keyword evidence="1" id="KW-0812">Transmembrane</keyword>
<sequence>MEILKLVLIILLAILVFSFMLKLAFWIVVVLIASFLTLWVLGKVFNILN</sequence>
<feature type="transmembrane region" description="Helical" evidence="1">
    <location>
        <begin position="7"/>
        <end position="40"/>
    </location>
</feature>
<accession>A0AAE3XMT6</accession>
<protein>
    <submittedName>
        <fullName evidence="2">Uncharacterized protein</fullName>
    </submittedName>
</protein>
<dbReference type="Proteomes" id="UP001185092">
    <property type="component" value="Unassembled WGS sequence"/>
</dbReference>
<dbReference type="AlphaFoldDB" id="A0AAE3XMT6"/>